<dbReference type="VEuPathDB" id="MicrosporidiaDB:CWI38_0004p0010"/>
<dbReference type="AlphaFoldDB" id="A0A4Q9M2J3"/>
<feature type="non-terminal residue" evidence="1">
    <location>
        <position position="1"/>
    </location>
</feature>
<keyword evidence="2" id="KW-1185">Reference proteome</keyword>
<sequence>IHCFNKLESLNLYLDEDLIGKEKCSTVLFRSAKDLNLLTFVCTKFNRYGYNFIFELKSLAYFNLYGCEIENLSIFRFKRNNFLALKLDISLSCDEKLNSNLKIVYEKFG</sequence>
<proteinExistence type="predicted"/>
<evidence type="ECO:0000313" key="1">
    <source>
        <dbReference type="EMBL" id="TBU20994.1"/>
    </source>
</evidence>
<protein>
    <submittedName>
        <fullName evidence="1">Uncharacterized protein</fullName>
    </submittedName>
</protein>
<comment type="caution">
    <text evidence="1">The sequence shown here is derived from an EMBL/GenBank/DDBJ whole genome shotgun (WGS) entry which is preliminary data.</text>
</comment>
<evidence type="ECO:0000313" key="2">
    <source>
        <dbReference type="Proteomes" id="UP000292282"/>
    </source>
</evidence>
<organism evidence="1 2">
    <name type="scientific">Hamiltosporidium tvaerminnensis</name>
    <dbReference type="NCBI Taxonomy" id="1176355"/>
    <lineage>
        <taxon>Eukaryota</taxon>
        <taxon>Fungi</taxon>
        <taxon>Fungi incertae sedis</taxon>
        <taxon>Microsporidia</taxon>
        <taxon>Dubosqiidae</taxon>
        <taxon>Hamiltosporidium</taxon>
    </lineage>
</organism>
<dbReference type="EMBL" id="PITK01000004">
    <property type="protein sequence ID" value="TBU20994.1"/>
    <property type="molecule type" value="Genomic_DNA"/>
</dbReference>
<name>A0A4Q9M2J3_9MICR</name>
<reference evidence="1 2" key="1">
    <citation type="submission" date="2017-12" db="EMBL/GenBank/DDBJ databases">
        <authorList>
            <person name="Pombert J.-F."/>
            <person name="Haag K.L."/>
            <person name="Ebert D."/>
        </authorList>
    </citation>
    <scope>NUCLEOTIDE SEQUENCE [LARGE SCALE GENOMIC DNA]</scope>
    <source>
        <strain evidence="1">IL-G-3</strain>
    </source>
</reference>
<accession>A0A4Q9M2J3</accession>
<dbReference type="Proteomes" id="UP000292282">
    <property type="component" value="Unassembled WGS sequence"/>
</dbReference>
<gene>
    <name evidence="1" type="ORF">CWI38_0004p0010</name>
</gene>